<evidence type="ECO:0000313" key="1">
    <source>
        <dbReference type="EMBL" id="AQQ59771.1"/>
    </source>
</evidence>
<dbReference type="EMBL" id="CP019645">
    <property type="protein sequence ID" value="AQQ59771.1"/>
    <property type="molecule type" value="Genomic_DNA"/>
</dbReference>
<dbReference type="KEGG" id="hbl:XJ32_06340"/>
<dbReference type="Gene3D" id="1.10.1200.10">
    <property type="entry name" value="ACP-like"/>
    <property type="match status" value="1"/>
</dbReference>
<organism evidence="1 2">
    <name type="scientific">Helicobacter bilis</name>
    <dbReference type="NCBI Taxonomy" id="37372"/>
    <lineage>
        <taxon>Bacteria</taxon>
        <taxon>Pseudomonadati</taxon>
        <taxon>Campylobacterota</taxon>
        <taxon>Epsilonproteobacteria</taxon>
        <taxon>Campylobacterales</taxon>
        <taxon>Helicobacteraceae</taxon>
        <taxon>Helicobacter</taxon>
    </lineage>
</organism>
<reference evidence="1 2" key="1">
    <citation type="submission" date="2017-02" db="EMBL/GenBank/DDBJ databases">
        <title>Whole genome sequencing of Helicobacter bilis strain AAQJH.</title>
        <authorList>
            <person name="Conlan S."/>
            <person name="Thomas P.J."/>
            <person name="Mullikin J."/>
            <person name="Palmore T.N."/>
            <person name="Frank K.M."/>
            <person name="Segre J.A."/>
        </authorList>
    </citation>
    <scope>NUCLEOTIDE SEQUENCE [LARGE SCALE GENOMIC DNA]</scope>
    <source>
        <strain evidence="1 2">AAQJH</strain>
    </source>
</reference>
<name>A0A1Q2LH74_9HELI</name>
<proteinExistence type="predicted"/>
<protein>
    <recommendedName>
        <fullName evidence="3">Carrier domain-containing protein</fullName>
    </recommendedName>
</protein>
<gene>
    <name evidence="1" type="ORF">XJ32_06340</name>
</gene>
<sequence length="98" mass="10850">MQTQIQSLIYKSLQSLADELENENLKNPTLETKIYGIEGNLDSLALVSFIADLEEMLADELNLNLVLADEKTMSGRNSPFKDVATLSAYILEKSKANA</sequence>
<dbReference type="RefSeq" id="WP_077388728.1">
    <property type="nucleotide sequence ID" value="NZ_CP019645.1"/>
</dbReference>
<accession>A0A1Q2LH74</accession>
<evidence type="ECO:0008006" key="3">
    <source>
        <dbReference type="Google" id="ProtNLM"/>
    </source>
</evidence>
<dbReference type="AlphaFoldDB" id="A0A1Q2LH74"/>
<dbReference type="InterPro" id="IPR036736">
    <property type="entry name" value="ACP-like_sf"/>
</dbReference>
<evidence type="ECO:0000313" key="2">
    <source>
        <dbReference type="Proteomes" id="UP000188298"/>
    </source>
</evidence>
<dbReference type="Proteomes" id="UP000188298">
    <property type="component" value="Chromosome"/>
</dbReference>